<dbReference type="PANTHER" id="PTHR32026:SF10">
    <property type="entry name" value="METHYLTRANSFERASE-LIKE PROTEIN 24-RELATED"/>
    <property type="match status" value="1"/>
</dbReference>
<evidence type="ECO:0000313" key="3">
    <source>
        <dbReference type="EMBL" id="KAG7155619.1"/>
    </source>
</evidence>
<dbReference type="Pfam" id="PF13383">
    <property type="entry name" value="Methyltransf_22"/>
    <property type="match status" value="1"/>
</dbReference>
<feature type="transmembrane region" description="Helical" evidence="1">
    <location>
        <begin position="12"/>
        <end position="29"/>
    </location>
</feature>
<evidence type="ECO:0000313" key="4">
    <source>
        <dbReference type="Proteomes" id="UP000747542"/>
    </source>
</evidence>
<keyword evidence="3" id="KW-0489">Methyltransferase</keyword>
<dbReference type="GO" id="GO:0032259">
    <property type="term" value="P:methylation"/>
    <property type="evidence" value="ECO:0007669"/>
    <property type="project" value="UniProtKB-KW"/>
</dbReference>
<feature type="domain" description="Methyltransferase" evidence="2">
    <location>
        <begin position="140"/>
        <end position="326"/>
    </location>
</feature>
<keyword evidence="1" id="KW-0472">Membrane</keyword>
<organism evidence="3 4">
    <name type="scientific">Homarus americanus</name>
    <name type="common">American lobster</name>
    <dbReference type="NCBI Taxonomy" id="6706"/>
    <lineage>
        <taxon>Eukaryota</taxon>
        <taxon>Metazoa</taxon>
        <taxon>Ecdysozoa</taxon>
        <taxon>Arthropoda</taxon>
        <taxon>Crustacea</taxon>
        <taxon>Multicrustacea</taxon>
        <taxon>Malacostraca</taxon>
        <taxon>Eumalacostraca</taxon>
        <taxon>Eucarida</taxon>
        <taxon>Decapoda</taxon>
        <taxon>Pleocyemata</taxon>
        <taxon>Astacidea</taxon>
        <taxon>Nephropoidea</taxon>
        <taxon>Nephropidae</taxon>
        <taxon>Homarus</taxon>
    </lineage>
</organism>
<comment type="caution">
    <text evidence="3">The sequence shown here is derived from an EMBL/GenBank/DDBJ whole genome shotgun (WGS) entry which is preliminary data.</text>
</comment>
<dbReference type="PANTHER" id="PTHR32026">
    <property type="entry name" value="METHYLTRANSFERASE-LIKE PROTEIN 24"/>
    <property type="match status" value="1"/>
</dbReference>
<dbReference type="Proteomes" id="UP000747542">
    <property type="component" value="Unassembled WGS sequence"/>
</dbReference>
<proteinExistence type="predicted"/>
<keyword evidence="4" id="KW-1185">Reference proteome</keyword>
<dbReference type="AlphaFoldDB" id="A0A8J5JM13"/>
<dbReference type="GO" id="GO:0008168">
    <property type="term" value="F:methyltransferase activity"/>
    <property type="evidence" value="ECO:0007669"/>
    <property type="project" value="UniProtKB-KW"/>
</dbReference>
<keyword evidence="1" id="KW-1133">Transmembrane helix</keyword>
<accession>A0A8J5JM13</accession>
<gene>
    <name evidence="3" type="primary">Mettl24-L8</name>
    <name evidence="3" type="ORF">Hamer_G015990</name>
</gene>
<reference evidence="3" key="1">
    <citation type="journal article" date="2021" name="Sci. Adv.">
        <title>The American lobster genome reveals insights on longevity, neural, and immune adaptations.</title>
        <authorList>
            <person name="Polinski J.M."/>
            <person name="Zimin A.V."/>
            <person name="Clark K.F."/>
            <person name="Kohn A.B."/>
            <person name="Sadowski N."/>
            <person name="Timp W."/>
            <person name="Ptitsyn A."/>
            <person name="Khanna P."/>
            <person name="Romanova D.Y."/>
            <person name="Williams P."/>
            <person name="Greenwood S.J."/>
            <person name="Moroz L.L."/>
            <person name="Walt D.R."/>
            <person name="Bodnar A.G."/>
        </authorList>
    </citation>
    <scope>NUCLEOTIDE SEQUENCE</scope>
    <source>
        <strain evidence="3">GMGI-L3</strain>
    </source>
</reference>
<name>A0A8J5JM13_HOMAM</name>
<evidence type="ECO:0000256" key="1">
    <source>
        <dbReference type="SAM" id="Phobius"/>
    </source>
</evidence>
<keyword evidence="1" id="KW-0812">Transmembrane</keyword>
<keyword evidence="3" id="KW-0808">Transferase</keyword>
<dbReference type="InterPro" id="IPR025714">
    <property type="entry name" value="Methyltranfer_dom"/>
</dbReference>
<sequence length="393" mass="45247">MEKVSRSVWPDVGWFGICLVVVMSVRTYLTRFSSLPAPHTISLDYPQLLVETAHVVDVEDQQEDDDKASAAAKAYLQPLVRNKDRTLDRNYDIVQTSENDLLNHAERVFQGIEVPRSLHNRRLVSASDVRVSHRSPSTLNQHQSEEEKNKAQLLRRLLTVPTTTCKRLVRVGGRSCLGAYDGSKLVCFDADVRLQPLRCLIYSFGVGNDFSFDERMQDFGCEVHSFDHDQDHENYDYRVGPFVFFHKARIGINNGYISYCERNSSLCEFPLRYQTMADIRRSLGHDTRRVNYLKMDIEGQEWKVIRQVLLHTHVLDTVSQLSLEVHLDDLRDTTLEGQRAAIADYLAVVRGLTALGFKLITYEENELNPQYETVDGVQLSLYAELLFIRRHYT</sequence>
<dbReference type="EMBL" id="JAHLQT010041065">
    <property type="protein sequence ID" value="KAG7155619.1"/>
    <property type="molecule type" value="Genomic_DNA"/>
</dbReference>
<evidence type="ECO:0000259" key="2">
    <source>
        <dbReference type="Pfam" id="PF13383"/>
    </source>
</evidence>
<dbReference type="InterPro" id="IPR026913">
    <property type="entry name" value="METTL24"/>
</dbReference>
<protein>
    <submittedName>
        <fullName evidence="3">Methyltransferase-like protein 24-like 8</fullName>
    </submittedName>
</protein>